<proteinExistence type="inferred from homology"/>
<dbReference type="InterPro" id="IPR038377">
    <property type="entry name" value="Na/Glc_symporter_sf"/>
</dbReference>
<dbReference type="SUPFAM" id="SSF109604">
    <property type="entry name" value="HD-domain/PDEase-like"/>
    <property type="match status" value="1"/>
</dbReference>
<dbReference type="Pfam" id="PF00474">
    <property type="entry name" value="SSF"/>
    <property type="match status" value="1"/>
</dbReference>
<feature type="transmembrane region" description="Helical" evidence="6">
    <location>
        <begin position="531"/>
        <end position="553"/>
    </location>
</feature>
<gene>
    <name evidence="8" type="ordered locus">Aasi_0355</name>
</gene>
<feature type="domain" description="HD" evidence="7">
    <location>
        <begin position="964"/>
        <end position="1060"/>
    </location>
</feature>
<sequence>MIDIAIFVLFLLANLAIGIFYRGKSKSFQEYSIGDKKFSTATLTATMVATWASGGYLFNSLEENYASGLTFILPAVLGSALGLLIVGYIIGPRLAPFLNNVSMADAMGSIYGKSIQVIFAISSVLSSIGLIAIQFKVISRILPILFDYKGPELTIIAAMIITVYAAFGGVKAVTFTDVVQFITFGTLLPVLALAVWHHIPNPKQITDVLVHSPNFNFSNVIGWNSKFVDALILMYYFMSPTIPPILFQRLLMSRNVTQMKRSITYTTGIMLLIDLLIIWITILILADNANLQSSKIIQYIVDTYMYPGLKGLFGVGVIALAMSTADSALNASSVIVTNDILPPLGITKKPLVSTASLATLVIGGLGLLLSLSIQNILKILLFSANFYMPLVDVPVLLTVFGFRTSKRSMLIGITAGFVTTAFLMIFFKDVNSFVPGTLANLIFLLGSHYLLEEPGGWRKIEKIEPLDIRQAYPKTWKDKLIAFRNIRLVVYLEKSLPNKEYYYPLFAFYLLTATYVSLYNVPHGIEKEYLVIYRTIQYSILIIATSLFSFHIWPTTLKNKTFLSWLWSFIVFYSLFFVGGILVILSKFQSDQVLIFMLNLVMAVLLLYWPVAITLALSGVVAAVLLFKWGLHSHLVAGGLSQISFRLGYGVLLFSSFLIALFRYKQAHAKLTARQQLLEKINQETNTRLLKALQYREELLEELKPDEVALFDSTTASYINQVIYRVRNYLRLEVSEATCQKLIEEMMATLELQELKVLPKIIKETKHTSLQGDIDKILKLLVNAAFYLQRYQKSNQPILLGLEDATLGYEVSYIKDYIKEIDALKIIFTTDSKLPVTPELYKIIPDKPVMYLPHSEEDLNLTENARIIDAHYGYFEVLSLPTGYTHIYVLPVNVREVRGKVMELIRKPVAADPEELAHPFSIQVEKELFEKLEGTKVDKYTITKALDLIKRYHSGVKRKSGEPFFTHPIAVALIVLQYSQDQDAIIAALLHDTVEDTSISLSQLEATFGTTVAFLVRKATNLEDKLKRISLADYENIQRLTYYEDSRAALVKLADRLHNMRTVKGHSSLTKQKNIASETLNFFVPLANYLKLTDIAQELEKLSLEVLAKKG</sequence>
<evidence type="ECO:0000259" key="7">
    <source>
        <dbReference type="PROSITE" id="PS51831"/>
    </source>
</evidence>
<feature type="transmembrane region" description="Helical" evidence="6">
    <location>
        <begin position="153"/>
        <end position="174"/>
    </location>
</feature>
<name>B3ERC7_AMOA5</name>
<feature type="transmembrane region" description="Helical" evidence="6">
    <location>
        <begin position="71"/>
        <end position="90"/>
    </location>
</feature>
<evidence type="ECO:0000313" key="9">
    <source>
        <dbReference type="Proteomes" id="UP000001227"/>
    </source>
</evidence>
<evidence type="ECO:0000313" key="8">
    <source>
        <dbReference type="EMBL" id="ACE05779.1"/>
    </source>
</evidence>
<feature type="transmembrane region" description="Helical" evidence="6">
    <location>
        <begin position="647"/>
        <end position="664"/>
    </location>
</feature>
<dbReference type="PANTHER" id="PTHR21262:SF31">
    <property type="entry name" value="GTP PYROPHOSPHOKINASE"/>
    <property type="match status" value="1"/>
</dbReference>
<dbReference type="SMART" id="SM00471">
    <property type="entry name" value="HDc"/>
    <property type="match status" value="1"/>
</dbReference>
<feature type="transmembrane region" description="Helical" evidence="6">
    <location>
        <begin position="350"/>
        <end position="373"/>
    </location>
</feature>
<accession>B3ERC7</accession>
<dbReference type="STRING" id="452471.Aasi_0355"/>
<dbReference type="KEGG" id="aas:Aasi_0355"/>
<dbReference type="InterPro" id="IPR003607">
    <property type="entry name" value="HD/PDEase_dom"/>
</dbReference>
<keyword evidence="3 6" id="KW-0812">Transmembrane</keyword>
<evidence type="ECO:0000256" key="5">
    <source>
        <dbReference type="ARBA" id="ARBA00023136"/>
    </source>
</evidence>
<feature type="transmembrane region" description="Helical" evidence="6">
    <location>
        <begin position="565"/>
        <end position="585"/>
    </location>
</feature>
<dbReference type="CDD" id="cd00077">
    <property type="entry name" value="HDc"/>
    <property type="match status" value="1"/>
</dbReference>
<keyword evidence="4 6" id="KW-1133">Transmembrane helix</keyword>
<dbReference type="RefSeq" id="WP_012472541.1">
    <property type="nucleotide sequence ID" value="NC_010830.1"/>
</dbReference>
<comment type="subcellular location">
    <subcellularLocation>
        <location evidence="1">Membrane</location>
        <topology evidence="1">Multi-pass membrane protein</topology>
    </subcellularLocation>
</comment>
<feature type="transmembrane region" description="Helical" evidence="6">
    <location>
        <begin position="181"/>
        <end position="199"/>
    </location>
</feature>
<dbReference type="CDD" id="cd10322">
    <property type="entry name" value="SLC5sbd"/>
    <property type="match status" value="1"/>
</dbReference>
<comment type="similarity">
    <text evidence="2">Belongs to the sodium:solute symporter (SSF) (TC 2.A.21) family.</text>
</comment>
<evidence type="ECO:0000256" key="1">
    <source>
        <dbReference type="ARBA" id="ARBA00004141"/>
    </source>
</evidence>
<feature type="transmembrane region" description="Helical" evidence="6">
    <location>
        <begin position="263"/>
        <end position="286"/>
    </location>
</feature>
<dbReference type="EMBL" id="CP001102">
    <property type="protein sequence ID" value="ACE05779.1"/>
    <property type="molecule type" value="Genomic_DNA"/>
</dbReference>
<dbReference type="HOGENOM" id="CLU_009319_0_0_10"/>
<dbReference type="Gene3D" id="1.20.1730.10">
    <property type="entry name" value="Sodium/glucose cotransporter"/>
    <property type="match status" value="1"/>
</dbReference>
<feature type="transmembrane region" description="Helical" evidence="6">
    <location>
        <begin position="311"/>
        <end position="329"/>
    </location>
</feature>
<dbReference type="AlphaFoldDB" id="B3ERC7"/>
<dbReference type="GO" id="GO:0022857">
    <property type="term" value="F:transmembrane transporter activity"/>
    <property type="evidence" value="ECO:0007669"/>
    <property type="project" value="InterPro"/>
</dbReference>
<dbReference type="OrthoDB" id="9802385at2"/>
<feature type="transmembrane region" description="Helical" evidence="6">
    <location>
        <begin position="597"/>
        <end position="627"/>
    </location>
</feature>
<dbReference type="Proteomes" id="UP000001227">
    <property type="component" value="Chromosome"/>
</dbReference>
<evidence type="ECO:0000256" key="6">
    <source>
        <dbReference type="SAM" id="Phobius"/>
    </source>
</evidence>
<reference evidence="8 9" key="1">
    <citation type="journal article" date="2010" name="J. Bacteriol.">
        <title>The genome of the amoeba symbiont 'Candidatus Amoebophilus asiaticus' reveals common mechanisms for host cell interaction among amoeba-associated bacteria.</title>
        <authorList>
            <person name="Schmitz-Esser S."/>
            <person name="Tischler P."/>
            <person name="Arnold R."/>
            <person name="Montanaro J."/>
            <person name="Wagner M."/>
            <person name="Rattei T."/>
            <person name="Horn M."/>
        </authorList>
    </citation>
    <scope>NUCLEOTIDE SEQUENCE [LARGE SCALE GENOMIC DNA]</scope>
    <source>
        <strain evidence="8 9">5a2</strain>
    </source>
</reference>
<organism evidence="8 9">
    <name type="scientific">Amoebophilus asiaticus (strain 5a2)</name>
    <dbReference type="NCBI Taxonomy" id="452471"/>
    <lineage>
        <taxon>Bacteria</taxon>
        <taxon>Pseudomonadati</taxon>
        <taxon>Bacteroidota</taxon>
        <taxon>Cytophagia</taxon>
        <taxon>Cytophagales</taxon>
        <taxon>Amoebophilaceae</taxon>
        <taxon>Candidatus Amoebophilus</taxon>
    </lineage>
</organism>
<dbReference type="Gene3D" id="1.10.3210.10">
    <property type="entry name" value="Hypothetical protein af1432"/>
    <property type="match status" value="1"/>
</dbReference>
<keyword evidence="5 6" id="KW-0472">Membrane</keyword>
<dbReference type="PANTHER" id="PTHR21262">
    <property type="entry name" value="GUANOSINE-3',5'-BIS DIPHOSPHATE 3'-PYROPHOSPHOHYDROLASE"/>
    <property type="match status" value="1"/>
</dbReference>
<dbReference type="InterPro" id="IPR006674">
    <property type="entry name" value="HD_domain"/>
</dbReference>
<protein>
    <recommendedName>
        <fullName evidence="7">HD domain-containing protein</fullName>
    </recommendedName>
</protein>
<dbReference type="InterPro" id="IPR001734">
    <property type="entry name" value="Na/solute_symporter"/>
</dbReference>
<dbReference type="PROSITE" id="PS50283">
    <property type="entry name" value="NA_SOLUT_SYMP_3"/>
    <property type="match status" value="1"/>
</dbReference>
<feature type="transmembrane region" description="Helical" evidence="6">
    <location>
        <begin position="41"/>
        <end position="59"/>
    </location>
</feature>
<feature type="transmembrane region" description="Helical" evidence="6">
    <location>
        <begin position="409"/>
        <end position="427"/>
    </location>
</feature>
<feature type="transmembrane region" description="Helical" evidence="6">
    <location>
        <begin position="379"/>
        <end position="402"/>
    </location>
</feature>
<dbReference type="eggNOG" id="COG0317">
    <property type="taxonomic scope" value="Bacteria"/>
</dbReference>
<evidence type="ECO:0000256" key="3">
    <source>
        <dbReference type="ARBA" id="ARBA00022692"/>
    </source>
</evidence>
<feature type="transmembrane region" description="Helical" evidence="6">
    <location>
        <begin position="110"/>
        <end position="133"/>
    </location>
</feature>
<dbReference type="eggNOG" id="COG0591">
    <property type="taxonomic scope" value="Bacteria"/>
</dbReference>
<evidence type="ECO:0000256" key="2">
    <source>
        <dbReference type="ARBA" id="ARBA00006434"/>
    </source>
</evidence>
<dbReference type="Pfam" id="PF13328">
    <property type="entry name" value="HD_4"/>
    <property type="match status" value="1"/>
</dbReference>
<feature type="transmembrane region" description="Helical" evidence="6">
    <location>
        <begin position="6"/>
        <end position="21"/>
    </location>
</feature>
<keyword evidence="9" id="KW-1185">Reference proteome</keyword>
<feature type="transmembrane region" description="Helical" evidence="6">
    <location>
        <begin position="232"/>
        <end position="251"/>
    </location>
</feature>
<dbReference type="PROSITE" id="PS51831">
    <property type="entry name" value="HD"/>
    <property type="match status" value="1"/>
</dbReference>
<dbReference type="GO" id="GO:0016020">
    <property type="term" value="C:membrane"/>
    <property type="evidence" value="ECO:0007669"/>
    <property type="project" value="UniProtKB-SubCell"/>
</dbReference>
<feature type="transmembrane region" description="Helical" evidence="6">
    <location>
        <begin position="501"/>
        <end position="519"/>
    </location>
</feature>
<evidence type="ECO:0000256" key="4">
    <source>
        <dbReference type="ARBA" id="ARBA00022989"/>
    </source>
</evidence>